<evidence type="ECO:0000259" key="9">
    <source>
        <dbReference type="Pfam" id="PF02223"/>
    </source>
</evidence>
<keyword evidence="5 8" id="KW-0418">Kinase</keyword>
<dbReference type="HAMAP" id="MF_00165">
    <property type="entry name" value="Thymidylate_kinase"/>
    <property type="match status" value="1"/>
</dbReference>
<evidence type="ECO:0000256" key="3">
    <source>
        <dbReference type="ARBA" id="ARBA00022727"/>
    </source>
</evidence>
<protein>
    <recommendedName>
        <fullName evidence="8">Thymidylate kinase</fullName>
        <ecNumber evidence="8">2.7.4.9</ecNumber>
    </recommendedName>
    <alternativeName>
        <fullName evidence="8">dTMP kinase</fullName>
    </alternativeName>
</protein>
<keyword evidence="6 8" id="KW-0067">ATP-binding</keyword>
<evidence type="ECO:0000313" key="10">
    <source>
        <dbReference type="EMBL" id="MDX8335277.1"/>
    </source>
</evidence>
<dbReference type="InterPro" id="IPR018094">
    <property type="entry name" value="Thymidylate_kinase"/>
</dbReference>
<evidence type="ECO:0000256" key="7">
    <source>
        <dbReference type="ARBA" id="ARBA00048743"/>
    </source>
</evidence>
<dbReference type="GO" id="GO:0016301">
    <property type="term" value="F:kinase activity"/>
    <property type="evidence" value="ECO:0007669"/>
    <property type="project" value="UniProtKB-KW"/>
</dbReference>
<feature type="domain" description="Thymidylate kinase-like" evidence="9">
    <location>
        <begin position="12"/>
        <end position="197"/>
    </location>
</feature>
<dbReference type="RefSeq" id="WP_320312687.1">
    <property type="nucleotide sequence ID" value="NZ_JAVIKH010000002.1"/>
</dbReference>
<comment type="caution">
    <text evidence="10">The sequence shown here is derived from an EMBL/GenBank/DDBJ whole genome shotgun (WGS) entry which is preliminary data.</text>
</comment>
<sequence>MEQIKKGKLIVIEGTDSSGKETQTALLFEKLSEVVKNIRKISFPNYESPACEPVKMYLAGEFGTDAEKVNPYPASTMYAIDRYASYKKEWGKFYNEGGIIVTDRYTTSNMVHQASKIQNKEEKQEYLSWLEDLEYNKMGIPKPDLVIFLNMPTETAQKLMAERKNKITGEAKKDIHEKNVEYLKKSHENACEISKKYLWAEIKCVENNKLKTIEDISDEVFQLVTKIL</sequence>
<keyword evidence="2 8" id="KW-0808">Transferase</keyword>
<dbReference type="PANTHER" id="PTHR10344">
    <property type="entry name" value="THYMIDYLATE KINASE"/>
    <property type="match status" value="1"/>
</dbReference>
<reference evidence="11" key="1">
    <citation type="submission" date="2023-07" db="EMBL/GenBank/DDBJ databases">
        <authorList>
            <person name="Colorado M.A."/>
            <person name="Villamil L.M."/>
            <person name="Melo J.F."/>
            <person name="Rodriguez J.A."/>
            <person name="Ruiz R.Y."/>
        </authorList>
    </citation>
    <scope>NUCLEOTIDE SEQUENCE [LARGE SCALE GENOMIC DNA]</scope>
    <source>
        <strain evidence="11">C33</strain>
    </source>
</reference>
<accession>A0ABU4W6X7</accession>
<evidence type="ECO:0000256" key="5">
    <source>
        <dbReference type="ARBA" id="ARBA00022777"/>
    </source>
</evidence>
<dbReference type="InterPro" id="IPR027417">
    <property type="entry name" value="P-loop_NTPase"/>
</dbReference>
<keyword evidence="4 8" id="KW-0547">Nucleotide-binding</keyword>
<evidence type="ECO:0000256" key="6">
    <source>
        <dbReference type="ARBA" id="ARBA00022840"/>
    </source>
</evidence>
<dbReference type="SUPFAM" id="SSF52540">
    <property type="entry name" value="P-loop containing nucleoside triphosphate hydrolases"/>
    <property type="match status" value="1"/>
</dbReference>
<organism evidence="10 11">
    <name type="scientific">Candidatus Cetobacterium colombiensis</name>
    <dbReference type="NCBI Taxonomy" id="3073100"/>
    <lineage>
        <taxon>Bacteria</taxon>
        <taxon>Fusobacteriati</taxon>
        <taxon>Fusobacteriota</taxon>
        <taxon>Fusobacteriia</taxon>
        <taxon>Fusobacteriales</taxon>
        <taxon>Fusobacteriaceae</taxon>
        <taxon>Cetobacterium</taxon>
    </lineage>
</organism>
<proteinExistence type="inferred from homology"/>
<dbReference type="InterPro" id="IPR039430">
    <property type="entry name" value="Thymidylate_kin-like_dom"/>
</dbReference>
<dbReference type="PANTHER" id="PTHR10344:SF4">
    <property type="entry name" value="UMP-CMP KINASE 2, MITOCHONDRIAL"/>
    <property type="match status" value="1"/>
</dbReference>
<keyword evidence="11" id="KW-1185">Reference proteome</keyword>
<evidence type="ECO:0000256" key="2">
    <source>
        <dbReference type="ARBA" id="ARBA00022679"/>
    </source>
</evidence>
<evidence type="ECO:0000256" key="1">
    <source>
        <dbReference type="ARBA" id="ARBA00009776"/>
    </source>
</evidence>
<dbReference type="Gene3D" id="3.40.50.300">
    <property type="entry name" value="P-loop containing nucleotide triphosphate hydrolases"/>
    <property type="match status" value="1"/>
</dbReference>
<evidence type="ECO:0000256" key="8">
    <source>
        <dbReference type="HAMAP-Rule" id="MF_00165"/>
    </source>
</evidence>
<comment type="similarity">
    <text evidence="1 8">Belongs to the thymidylate kinase family.</text>
</comment>
<dbReference type="EMBL" id="JAVIKH010000002">
    <property type="protein sequence ID" value="MDX8335277.1"/>
    <property type="molecule type" value="Genomic_DNA"/>
</dbReference>
<evidence type="ECO:0000256" key="4">
    <source>
        <dbReference type="ARBA" id="ARBA00022741"/>
    </source>
</evidence>
<comment type="function">
    <text evidence="8">Phosphorylation of dTMP to form dTDP in both de novo and salvage pathways of dTTP synthesis.</text>
</comment>
<evidence type="ECO:0000313" key="11">
    <source>
        <dbReference type="Proteomes" id="UP001279681"/>
    </source>
</evidence>
<keyword evidence="3 8" id="KW-0545">Nucleotide biosynthesis</keyword>
<dbReference type="EC" id="2.7.4.9" evidence="8"/>
<comment type="caution">
    <text evidence="8">Lacks conserved residue(s) required for the propagation of feature annotation.</text>
</comment>
<dbReference type="Proteomes" id="UP001279681">
    <property type="component" value="Unassembled WGS sequence"/>
</dbReference>
<gene>
    <name evidence="8" type="primary">tmk</name>
    <name evidence="10" type="ORF">RFV38_02015</name>
</gene>
<dbReference type="Pfam" id="PF02223">
    <property type="entry name" value="Thymidylate_kin"/>
    <property type="match status" value="1"/>
</dbReference>
<comment type="catalytic activity">
    <reaction evidence="7 8">
        <text>dTMP + ATP = dTDP + ADP</text>
        <dbReference type="Rhea" id="RHEA:13517"/>
        <dbReference type="ChEBI" id="CHEBI:30616"/>
        <dbReference type="ChEBI" id="CHEBI:58369"/>
        <dbReference type="ChEBI" id="CHEBI:63528"/>
        <dbReference type="ChEBI" id="CHEBI:456216"/>
        <dbReference type="EC" id="2.7.4.9"/>
    </reaction>
</comment>
<name>A0ABU4W6X7_9FUSO</name>